<gene>
    <name evidence="2" type="ORF">GCM10009864_40960</name>
</gene>
<protein>
    <submittedName>
        <fullName evidence="2">Alkene reductase</fullName>
    </submittedName>
</protein>
<keyword evidence="3" id="KW-1185">Reference proteome</keyword>
<dbReference type="RefSeq" id="WP_344577916.1">
    <property type="nucleotide sequence ID" value="NZ_BAAARK010000012.1"/>
</dbReference>
<dbReference type="CDD" id="cd02933">
    <property type="entry name" value="OYE_like_FMN"/>
    <property type="match status" value="1"/>
</dbReference>
<dbReference type="Proteomes" id="UP001500994">
    <property type="component" value="Unassembled WGS sequence"/>
</dbReference>
<name>A0ABP6EKF3_9ACTN</name>
<dbReference type="PANTHER" id="PTHR22893:SF91">
    <property type="entry name" value="NADPH DEHYDROGENASE 2-RELATED"/>
    <property type="match status" value="1"/>
</dbReference>
<organism evidence="2 3">
    <name type="scientific">Streptomyces lunalinharesii</name>
    <dbReference type="NCBI Taxonomy" id="333384"/>
    <lineage>
        <taxon>Bacteria</taxon>
        <taxon>Bacillati</taxon>
        <taxon>Actinomycetota</taxon>
        <taxon>Actinomycetes</taxon>
        <taxon>Kitasatosporales</taxon>
        <taxon>Streptomycetaceae</taxon>
        <taxon>Streptomyces</taxon>
    </lineage>
</organism>
<evidence type="ECO:0000259" key="1">
    <source>
        <dbReference type="Pfam" id="PF00724"/>
    </source>
</evidence>
<evidence type="ECO:0000313" key="3">
    <source>
        <dbReference type="Proteomes" id="UP001500994"/>
    </source>
</evidence>
<dbReference type="EMBL" id="BAAARK010000012">
    <property type="protein sequence ID" value="GAA2667199.1"/>
    <property type="molecule type" value="Genomic_DNA"/>
</dbReference>
<dbReference type="InterPro" id="IPR001155">
    <property type="entry name" value="OxRdtase_FMN_N"/>
</dbReference>
<dbReference type="InterPro" id="IPR013785">
    <property type="entry name" value="Aldolase_TIM"/>
</dbReference>
<accession>A0ABP6EKF3</accession>
<dbReference type="SUPFAM" id="SSF51395">
    <property type="entry name" value="FMN-linked oxidoreductases"/>
    <property type="match status" value="1"/>
</dbReference>
<proteinExistence type="predicted"/>
<dbReference type="InterPro" id="IPR045247">
    <property type="entry name" value="Oye-like"/>
</dbReference>
<sequence>MTSRSATPSQPLLQPVRLGALHLPNRVLMAPMTRSRAQNAGLVPTDLMQAYYAQRASAGLIVSEGTWVNDQAIGFINVPGIYSEAQTRGWATVTEAVHTAGGRIISQLGHVGAGSHPDHFGGRLPAGPSAINPGERSFTPSGMKDTVTPRAFTGSEIAQTIADYRTAAANARQAGFDGLEVHAQGSQLIAQFLNPRLNQRTDAYGGDAERRAQFLFDILDAVTEVWDAGRVSVKISPYWTSGSAFVADEEDLADYDQVIKRLGGNSLAFLHLMGPVTQDITDQDRIRPFARYRAQYDGPIVANVGFNRSSGNAIIEQGVASAVSFGAPFIANPDLVDRFAGGHRLADGDRASFYAGGADGYIDYPAISEGNRQSKGSPA</sequence>
<dbReference type="Gene3D" id="3.20.20.70">
    <property type="entry name" value="Aldolase class I"/>
    <property type="match status" value="1"/>
</dbReference>
<comment type="caution">
    <text evidence="2">The sequence shown here is derived from an EMBL/GenBank/DDBJ whole genome shotgun (WGS) entry which is preliminary data.</text>
</comment>
<dbReference type="Pfam" id="PF00724">
    <property type="entry name" value="Oxidored_FMN"/>
    <property type="match status" value="1"/>
</dbReference>
<feature type="domain" description="NADH:flavin oxidoreductase/NADH oxidase N-terminal" evidence="1">
    <location>
        <begin position="12"/>
        <end position="341"/>
    </location>
</feature>
<reference evidence="3" key="1">
    <citation type="journal article" date="2019" name="Int. J. Syst. Evol. Microbiol.">
        <title>The Global Catalogue of Microorganisms (GCM) 10K type strain sequencing project: providing services to taxonomists for standard genome sequencing and annotation.</title>
        <authorList>
            <consortium name="The Broad Institute Genomics Platform"/>
            <consortium name="The Broad Institute Genome Sequencing Center for Infectious Disease"/>
            <person name="Wu L."/>
            <person name="Ma J."/>
        </authorList>
    </citation>
    <scope>NUCLEOTIDE SEQUENCE [LARGE SCALE GENOMIC DNA]</scope>
    <source>
        <strain evidence="3">JCM 16374</strain>
    </source>
</reference>
<dbReference type="PANTHER" id="PTHR22893">
    <property type="entry name" value="NADH OXIDOREDUCTASE-RELATED"/>
    <property type="match status" value="1"/>
</dbReference>
<evidence type="ECO:0000313" key="2">
    <source>
        <dbReference type="EMBL" id="GAA2667199.1"/>
    </source>
</evidence>